<dbReference type="Gene3D" id="3.20.20.240">
    <property type="entry name" value="Methylmalonyl-CoA mutase"/>
    <property type="match status" value="1"/>
</dbReference>
<dbReference type="InterPro" id="IPR006396">
    <property type="entry name" value="Glu_mut_E"/>
</dbReference>
<dbReference type="EMBL" id="FNOT01000001">
    <property type="protein sequence ID" value="SDX29869.1"/>
    <property type="molecule type" value="Genomic_DNA"/>
</dbReference>
<evidence type="ECO:0000256" key="1">
    <source>
        <dbReference type="ARBA" id="ARBA00022628"/>
    </source>
</evidence>
<protein>
    <submittedName>
        <fullName evidence="5">Glutamate mutase subunit E</fullName>
    </submittedName>
</protein>
<sequence>MTAGAGVDLAAHVAAAATRGELVVQPRMGMSDPRRMAEGLRAVAAVPAATVGTITLDSYTRVSDHAAARAAVRRGAPLNGFPLVAHGAEVTARVVRDVAGTIPVQVRHGSAAPGDIFATMVRAGLATSEGGPVSYCLPYGRVPLAESVRAWARATCTLAEDGRSAGVRPHLETFGGCLLGQLCPPSLLVAVSVLEGLFFVQHGVDSVSLSYAQQTSEGQDVEALTALRRLAARLLPPRVDRHLVLYTYMGVYPQTAEGARRLLAGSVDVAVRGGAERLIVKTVAEAHRIPTVGENVEALTAAAARARQARRSVRGPSGDEVDASEVLAETTALVEAVLELSDDVGTALVRAFAAGLLDVPFCLHQDNAGATQGAIDADGRLYWADSGRLPLPGGARTRAGRITSRRLVTMLSHAARRFDGPALGGPVPAVPPGPVAAAHEGPLARIALVGTGPRGVAVLERLAARLTERPPAWPVEILALDAVEVGCGRIWRTDQPEYLLMNTPAGEVTMFSGPPDDGPPRAGAGPSLGEWWQAVDPAHGDPNGYAPRALYGRYLRQVFDTVLAGLPAPVRVRPVRTRVRSLTRSPAGAWRLESPELGGVDVDRVVLTTGHASPEPDGEHARLAAFAARRPGARYVRADSAADMALDDLPAGSVVGVLGLGLSFYDVMAALTVGRGGRFEAAGDGLRYEPSGREPLLVAGSRSGVPVPARGRNQKPPDHVYVPLLFTRSRMRTARRRGPLDFRRDVEPWLLAEMDLVHHGTALRRLYGKQAVTLFHERVTETVDPTDPRAAVVEQARRLGGPALPALDLPARARPFAGRRFGSPEAYHRVVADHVRRDLAEAEEGNVDGPVKAALDTLRDVRAVLRVAVDHGGLTAASHREFLASFVPVASALSAGPPRVRLHQVLALLDAGVLRLLGPGSVFTGDDRTGRWRGDAAQVSGAAVLLDAFVDARIPTPDVRRDPAPLTRSLLRAGVWSSFTNASAGGRLRTGGVHVTGAPYHPVRSDGAPEQDLYVLGIPTEHTRWFTQVGSGRPGRWGDFTGDADAVAEHLMEFLAQRVTPAPAQEVVA</sequence>
<accession>A0A1H3AM10</accession>
<name>A0A1H3AM10_9ACTN</name>
<dbReference type="PANTHER" id="PTHR40254">
    <property type="entry name" value="BLR0577 PROTEIN"/>
    <property type="match status" value="1"/>
</dbReference>
<dbReference type="SUPFAM" id="SSF51703">
    <property type="entry name" value="Cobalamin (vitamin B12)-dependent enzymes"/>
    <property type="match status" value="1"/>
</dbReference>
<dbReference type="Pfam" id="PF06368">
    <property type="entry name" value="Met_asp_mut_E"/>
    <property type="match status" value="1"/>
</dbReference>
<reference evidence="6" key="1">
    <citation type="submission" date="2016-10" db="EMBL/GenBank/DDBJ databases">
        <authorList>
            <person name="Varghese N."/>
            <person name="Submissions S."/>
        </authorList>
    </citation>
    <scope>NUCLEOTIDE SEQUENCE [LARGE SCALE GENOMIC DNA]</scope>
    <source>
        <strain evidence="6">DSM 45422</strain>
    </source>
</reference>
<keyword evidence="2" id="KW-0413">Isomerase</keyword>
<dbReference type="InterPro" id="IPR052189">
    <property type="entry name" value="L-asp_N-monooxygenase_NS-form"/>
</dbReference>
<dbReference type="GO" id="GO:0050097">
    <property type="term" value="F:methylaspartate mutase activity"/>
    <property type="evidence" value="ECO:0007669"/>
    <property type="project" value="InterPro"/>
</dbReference>
<keyword evidence="6" id="KW-1185">Reference proteome</keyword>
<evidence type="ECO:0000313" key="6">
    <source>
        <dbReference type="Proteomes" id="UP000198921"/>
    </source>
</evidence>
<evidence type="ECO:0000313" key="5">
    <source>
        <dbReference type="EMBL" id="SDX29869.1"/>
    </source>
</evidence>
<dbReference type="PANTHER" id="PTHR40254:SF1">
    <property type="entry name" value="BLR0577 PROTEIN"/>
    <property type="match status" value="1"/>
</dbReference>
<gene>
    <name evidence="5" type="ORF">SAMN05660209_00077</name>
</gene>
<evidence type="ECO:0000259" key="4">
    <source>
        <dbReference type="Pfam" id="PF13454"/>
    </source>
</evidence>
<proteinExistence type="predicted"/>
<dbReference type="GO" id="GO:0031419">
    <property type="term" value="F:cobalamin binding"/>
    <property type="evidence" value="ECO:0007669"/>
    <property type="project" value="UniProtKB-KW"/>
</dbReference>
<feature type="domain" description="FAD-dependent urate hydroxylase HpyO/Asp monooxygenase CreE-like FAD/NAD(P)-binding" evidence="4">
    <location>
        <begin position="447"/>
        <end position="611"/>
    </location>
</feature>
<dbReference type="RefSeq" id="WP_211516945.1">
    <property type="nucleotide sequence ID" value="NZ_FNOT01000001.1"/>
</dbReference>
<dbReference type="GO" id="GO:0019670">
    <property type="term" value="P:anaerobic L-glutamate catabolic process"/>
    <property type="evidence" value="ECO:0007669"/>
    <property type="project" value="InterPro"/>
</dbReference>
<dbReference type="InterPro" id="IPR038732">
    <property type="entry name" value="HpyO/CreE_NAD-binding"/>
</dbReference>
<evidence type="ECO:0000256" key="3">
    <source>
        <dbReference type="ARBA" id="ARBA00023285"/>
    </source>
</evidence>
<dbReference type="STRING" id="1137993.SAMN05660209_00077"/>
<dbReference type="InterPro" id="IPR016176">
    <property type="entry name" value="Cbl-dep_enz_cat"/>
</dbReference>
<dbReference type="AlphaFoldDB" id="A0A1H3AM10"/>
<dbReference type="Pfam" id="PF13454">
    <property type="entry name" value="NAD_binding_9"/>
    <property type="match status" value="1"/>
</dbReference>
<evidence type="ECO:0000256" key="2">
    <source>
        <dbReference type="ARBA" id="ARBA00023235"/>
    </source>
</evidence>
<organism evidence="5 6">
    <name type="scientific">Geodermatophilus africanus</name>
    <dbReference type="NCBI Taxonomy" id="1137993"/>
    <lineage>
        <taxon>Bacteria</taxon>
        <taxon>Bacillati</taxon>
        <taxon>Actinomycetota</taxon>
        <taxon>Actinomycetes</taxon>
        <taxon>Geodermatophilales</taxon>
        <taxon>Geodermatophilaceae</taxon>
        <taxon>Geodermatophilus</taxon>
    </lineage>
</organism>
<keyword evidence="3" id="KW-0170">Cobalt</keyword>
<dbReference type="Proteomes" id="UP000198921">
    <property type="component" value="Unassembled WGS sequence"/>
</dbReference>
<keyword evidence="1" id="KW-0846">Cobalamin</keyword>